<dbReference type="Proteomes" id="UP000800094">
    <property type="component" value="Unassembled WGS sequence"/>
</dbReference>
<feature type="binding site" evidence="6">
    <location>
        <position position="189"/>
    </location>
    <ligand>
        <name>substrate</name>
    </ligand>
</feature>
<evidence type="ECO:0000256" key="1">
    <source>
        <dbReference type="ARBA" id="ARBA00001311"/>
    </source>
</evidence>
<dbReference type="PIRSF" id="PIRSF001221">
    <property type="entry name" value="Amidase_fungi"/>
    <property type="match status" value="1"/>
</dbReference>
<comment type="catalytic activity">
    <reaction evidence="1">
        <text>a monocarboxylic acid amide + H2O = a monocarboxylate + NH4(+)</text>
        <dbReference type="Rhea" id="RHEA:12020"/>
        <dbReference type="ChEBI" id="CHEBI:15377"/>
        <dbReference type="ChEBI" id="CHEBI:28938"/>
        <dbReference type="ChEBI" id="CHEBI:35757"/>
        <dbReference type="ChEBI" id="CHEBI:83628"/>
        <dbReference type="EC" id="3.5.1.4"/>
    </reaction>
</comment>
<accession>A0A6A6IIV1</accession>
<dbReference type="PROSITE" id="PS00571">
    <property type="entry name" value="AMIDASES"/>
    <property type="match status" value="1"/>
</dbReference>
<dbReference type="EC" id="3.5.1.4" evidence="3"/>
<dbReference type="PANTHER" id="PTHR46072">
    <property type="entry name" value="AMIDASE-RELATED-RELATED"/>
    <property type="match status" value="1"/>
</dbReference>
<feature type="active site" description="Charge relay system" evidence="5">
    <location>
        <position position="131"/>
    </location>
</feature>
<comment type="similarity">
    <text evidence="2">Belongs to the amidase family.</text>
</comment>
<dbReference type="SUPFAM" id="SSF75304">
    <property type="entry name" value="Amidase signature (AS) enzymes"/>
    <property type="match status" value="1"/>
</dbReference>
<dbReference type="RefSeq" id="XP_033685310.1">
    <property type="nucleotide sequence ID" value="XM_033828883.1"/>
</dbReference>
<evidence type="ECO:0000259" key="7">
    <source>
        <dbReference type="Pfam" id="PF01425"/>
    </source>
</evidence>
<feature type="active site" description="Acyl-ester intermediate" evidence="5">
    <location>
        <position position="239"/>
    </location>
</feature>
<dbReference type="InterPro" id="IPR020556">
    <property type="entry name" value="Amidase_CS"/>
</dbReference>
<dbReference type="AlphaFoldDB" id="A0A6A6IIV1"/>
<dbReference type="Gene3D" id="3.90.1300.10">
    <property type="entry name" value="Amidase signature (AS) domain"/>
    <property type="match status" value="1"/>
</dbReference>
<feature type="binding site" evidence="6">
    <location>
        <begin position="236"/>
        <end position="239"/>
    </location>
    <ligand>
        <name>substrate</name>
    </ligand>
</feature>
<organism evidence="8 9">
    <name type="scientific">Trematosphaeria pertusa</name>
    <dbReference type="NCBI Taxonomy" id="390896"/>
    <lineage>
        <taxon>Eukaryota</taxon>
        <taxon>Fungi</taxon>
        <taxon>Dikarya</taxon>
        <taxon>Ascomycota</taxon>
        <taxon>Pezizomycotina</taxon>
        <taxon>Dothideomycetes</taxon>
        <taxon>Pleosporomycetidae</taxon>
        <taxon>Pleosporales</taxon>
        <taxon>Massarineae</taxon>
        <taxon>Trematosphaeriaceae</taxon>
        <taxon>Trematosphaeria</taxon>
    </lineage>
</organism>
<evidence type="ECO:0000313" key="8">
    <source>
        <dbReference type="EMBL" id="KAF2250306.1"/>
    </source>
</evidence>
<evidence type="ECO:0000313" key="9">
    <source>
        <dbReference type="Proteomes" id="UP000800094"/>
    </source>
</evidence>
<evidence type="ECO:0000256" key="3">
    <source>
        <dbReference type="ARBA" id="ARBA00012922"/>
    </source>
</evidence>
<sequence length="563" mass="61858">MSKSWEQRAQEKREAILAAIPQEWRIENPPLVEEQVDVTGKFVQQFLSEREVEITETTADEIVKRTVSGRWSAEEVTRAFCHRAAIAHQLLNCLHEIFFDAAIASAQALDAYYAAHKKPIGPLHGLPVSLKDQFHVKDAETTMGYVGWIGTFEGKTGTGKEKSFESEMVRELRASGAVLYCKTSVPHTLMSGETVNNIIGYTLNPKNRRLAAGGSSGGEGALIGIRGSPLGFGTDIGGSIRIPAAFNGLYGIRPSTGRMPYEGMANSMDGQNSILSVVGPLATSVPSLRLVIKALLAQKPWLHDPLVHELPWRFDKEREILELLGASGDASKAGKLSFGILRTDGIVNPLPPIRRAMDIVVQALEGLGHEVIDWKPPSHKTLLDEAFKTWVFDAGTDVKSAFSLSGEPMSDQISFYASLAKEYSASEVAATNVRLRQLKKEYMEYWNSTEQVTSTGRPVDAVICPLAPFPAARPKMYTYYGYSTFVNALDYTSVVVPVTNVEKAVDRVDEGYRPIDGLDKGVYESYDPEIYDGAHVSLQLVGRRLQEEKMLAIAEYVGKAIGK</sequence>
<evidence type="ECO:0000256" key="6">
    <source>
        <dbReference type="PIRSR" id="PIRSR001221-2"/>
    </source>
</evidence>
<proteinExistence type="inferred from homology"/>
<name>A0A6A6IIV1_9PLEO</name>
<dbReference type="EMBL" id="ML987194">
    <property type="protein sequence ID" value="KAF2250306.1"/>
    <property type="molecule type" value="Genomic_DNA"/>
</dbReference>
<evidence type="ECO:0000256" key="4">
    <source>
        <dbReference type="ARBA" id="ARBA00022801"/>
    </source>
</evidence>
<dbReference type="InterPro" id="IPR023631">
    <property type="entry name" value="Amidase_dom"/>
</dbReference>
<dbReference type="Pfam" id="PF01425">
    <property type="entry name" value="Amidase"/>
    <property type="match status" value="1"/>
</dbReference>
<dbReference type="PANTHER" id="PTHR46072:SF7">
    <property type="entry name" value="AMIDASE"/>
    <property type="match status" value="1"/>
</dbReference>
<evidence type="ECO:0000256" key="5">
    <source>
        <dbReference type="PIRSR" id="PIRSR001221-1"/>
    </source>
</evidence>
<feature type="active site" description="Charge relay system" evidence="5">
    <location>
        <position position="215"/>
    </location>
</feature>
<dbReference type="GeneID" id="54582213"/>
<protein>
    <recommendedName>
        <fullName evidence="3">amidase</fullName>
        <ecNumber evidence="3">3.5.1.4</ecNumber>
    </recommendedName>
</protein>
<reference evidence="8" key="1">
    <citation type="journal article" date="2020" name="Stud. Mycol.">
        <title>101 Dothideomycetes genomes: a test case for predicting lifestyles and emergence of pathogens.</title>
        <authorList>
            <person name="Haridas S."/>
            <person name="Albert R."/>
            <person name="Binder M."/>
            <person name="Bloem J."/>
            <person name="Labutti K."/>
            <person name="Salamov A."/>
            <person name="Andreopoulos B."/>
            <person name="Baker S."/>
            <person name="Barry K."/>
            <person name="Bills G."/>
            <person name="Bluhm B."/>
            <person name="Cannon C."/>
            <person name="Castanera R."/>
            <person name="Culley D."/>
            <person name="Daum C."/>
            <person name="Ezra D."/>
            <person name="Gonzalez J."/>
            <person name="Henrissat B."/>
            <person name="Kuo A."/>
            <person name="Liang C."/>
            <person name="Lipzen A."/>
            <person name="Lutzoni F."/>
            <person name="Magnuson J."/>
            <person name="Mondo S."/>
            <person name="Nolan M."/>
            <person name="Ohm R."/>
            <person name="Pangilinan J."/>
            <person name="Park H.-J."/>
            <person name="Ramirez L."/>
            <person name="Alfaro M."/>
            <person name="Sun H."/>
            <person name="Tritt A."/>
            <person name="Yoshinaga Y."/>
            <person name="Zwiers L.-H."/>
            <person name="Turgeon B."/>
            <person name="Goodwin S."/>
            <person name="Spatafora J."/>
            <person name="Crous P."/>
            <person name="Grigoriev I."/>
        </authorList>
    </citation>
    <scope>NUCLEOTIDE SEQUENCE</scope>
    <source>
        <strain evidence="8">CBS 122368</strain>
    </source>
</reference>
<dbReference type="InterPro" id="IPR036928">
    <property type="entry name" value="AS_sf"/>
</dbReference>
<feature type="domain" description="Amidase" evidence="7">
    <location>
        <begin position="75"/>
        <end position="551"/>
    </location>
</feature>
<gene>
    <name evidence="8" type="ORF">BU26DRAFT_518716</name>
</gene>
<feature type="binding site" evidence="6">
    <location>
        <position position="215"/>
    </location>
    <ligand>
        <name>substrate</name>
    </ligand>
</feature>
<evidence type="ECO:0000256" key="2">
    <source>
        <dbReference type="ARBA" id="ARBA00009199"/>
    </source>
</evidence>
<dbReference type="GO" id="GO:0004040">
    <property type="term" value="F:amidase activity"/>
    <property type="evidence" value="ECO:0007669"/>
    <property type="project" value="UniProtKB-EC"/>
</dbReference>
<keyword evidence="9" id="KW-1185">Reference proteome</keyword>
<dbReference type="OrthoDB" id="6428749at2759"/>
<keyword evidence="4" id="KW-0378">Hydrolase</keyword>